<organism evidence="1 2">
    <name type="scientific">Perkinsus olseni</name>
    <name type="common">Perkinsus atlanticus</name>
    <dbReference type="NCBI Taxonomy" id="32597"/>
    <lineage>
        <taxon>Eukaryota</taxon>
        <taxon>Sar</taxon>
        <taxon>Alveolata</taxon>
        <taxon>Perkinsozoa</taxon>
        <taxon>Perkinsea</taxon>
        <taxon>Perkinsida</taxon>
        <taxon>Perkinsidae</taxon>
        <taxon>Perkinsus</taxon>
    </lineage>
</organism>
<evidence type="ECO:0000313" key="2">
    <source>
        <dbReference type="Proteomes" id="UP000553632"/>
    </source>
</evidence>
<proteinExistence type="predicted"/>
<comment type="caution">
    <text evidence="1">The sequence shown here is derived from an EMBL/GenBank/DDBJ whole genome shotgun (WGS) entry which is preliminary data.</text>
</comment>
<reference evidence="1 2" key="1">
    <citation type="submission" date="2020-04" db="EMBL/GenBank/DDBJ databases">
        <title>Perkinsus olseni comparative genomics.</title>
        <authorList>
            <person name="Bogema D.R."/>
        </authorList>
    </citation>
    <scope>NUCLEOTIDE SEQUENCE [LARGE SCALE GENOMIC DNA]</scope>
    <source>
        <strain evidence="1 2">ATCC PRA-207</strain>
    </source>
</reference>
<evidence type="ECO:0000313" key="1">
    <source>
        <dbReference type="EMBL" id="KAF4699937.1"/>
    </source>
</evidence>
<feature type="non-terminal residue" evidence="1">
    <location>
        <position position="92"/>
    </location>
</feature>
<dbReference type="InterPro" id="IPR015424">
    <property type="entry name" value="PyrdxlP-dep_Trfase"/>
</dbReference>
<name>A0A7J6PVE7_PEROL</name>
<dbReference type="SUPFAM" id="SSF53383">
    <property type="entry name" value="PLP-dependent transferases"/>
    <property type="match status" value="1"/>
</dbReference>
<accession>A0A7J6PVE7</accession>
<dbReference type="InterPro" id="IPR015422">
    <property type="entry name" value="PyrdxlP-dep_Trfase_small"/>
</dbReference>
<dbReference type="AlphaFoldDB" id="A0A7J6PVE7"/>
<keyword evidence="2" id="KW-1185">Reference proteome</keyword>
<dbReference type="Proteomes" id="UP000553632">
    <property type="component" value="Unassembled WGS sequence"/>
</dbReference>
<sequence>GKGLLNAVVCDGTFRDKVKAWDVCLALRDAGLLAKQTHDNIIRFAPPLVIPEVRRVEKIFDHFFGPFQEAMERGCDIIIDVFKTVDAKVAGP</sequence>
<gene>
    <name evidence="1" type="ORF">FOZ63_012273</name>
</gene>
<protein>
    <recommendedName>
        <fullName evidence="3">Ornithine aminotransferase</fullName>
    </recommendedName>
</protein>
<dbReference type="EMBL" id="JABANO010037581">
    <property type="protein sequence ID" value="KAF4699937.1"/>
    <property type="molecule type" value="Genomic_DNA"/>
</dbReference>
<dbReference type="Gene3D" id="3.90.1150.10">
    <property type="entry name" value="Aspartate Aminotransferase, domain 1"/>
    <property type="match status" value="1"/>
</dbReference>
<evidence type="ECO:0008006" key="3">
    <source>
        <dbReference type="Google" id="ProtNLM"/>
    </source>
</evidence>